<proteinExistence type="predicted"/>
<accession>A0A918YYB6</accession>
<sequence>MGNGHGDESIFDASAAGGREGGKDLAGRVESDSVQWVLQPRGSARMRGPQHFDHSVRRGIRLVDYERVLGEDADTLKRIFPDGVARLWGSTPTQHTGNAKAVALRDRKVGDEVLFYAQNTFIARARILGLLRNRDLAAAVWGVDEETQSTWEYIMALGDIVEFHVPAQPILTALAMTPPLRSLTLVRAAERRRHLRLLDGQAAVAAKRSSAGREPSTPAKTMGRGELLHALGKLDADVPDERRTRHGSLTLLWAIGRLASGQGRLASADVCRSQLEPILHEFGTPGVSVSLEYPFRHLSGHGLWDVVGTERRRPDPVSLAASVESGAQAGLRPEAARLLRQPLARAEAIGLLCTTYFENIDQEELLERVGLGGYAHASGAEEGDGERDGGSESARPSGRRQVTSSRPDRDQRLVNRVKLLHQHGCQVCGLRLETRFGHYSEAAHIRGLGSPHDGPDTLSNMLCLCPNHHVQFDTLTIFIDEHWNVRRSRDGQSIGTLRRHPEHAVDEQYVEYHRALCGGNRSSAARN</sequence>
<evidence type="ECO:0000259" key="2">
    <source>
        <dbReference type="SMART" id="SM00507"/>
    </source>
</evidence>
<name>A0A918YYB6_9ACTN</name>
<feature type="domain" description="HNH nuclease" evidence="2">
    <location>
        <begin position="414"/>
        <end position="470"/>
    </location>
</feature>
<dbReference type="EMBL" id="BNAT01000015">
    <property type="protein sequence ID" value="GHE29588.1"/>
    <property type="molecule type" value="Genomic_DNA"/>
</dbReference>
<protein>
    <recommendedName>
        <fullName evidence="2">HNH nuclease domain-containing protein</fullName>
    </recommendedName>
</protein>
<evidence type="ECO:0000313" key="4">
    <source>
        <dbReference type="Proteomes" id="UP000603227"/>
    </source>
</evidence>
<dbReference type="InterPro" id="IPR003615">
    <property type="entry name" value="HNH_nuc"/>
</dbReference>
<dbReference type="Pfam" id="PF13391">
    <property type="entry name" value="HNH_2"/>
    <property type="match status" value="1"/>
</dbReference>
<dbReference type="CDD" id="cd00085">
    <property type="entry name" value="HNHc"/>
    <property type="match status" value="1"/>
</dbReference>
<gene>
    <name evidence="3" type="ORF">GCM10017771_45500</name>
</gene>
<evidence type="ECO:0000256" key="1">
    <source>
        <dbReference type="SAM" id="MobiDB-lite"/>
    </source>
</evidence>
<keyword evidence="4" id="KW-1185">Reference proteome</keyword>
<comment type="caution">
    <text evidence="3">The sequence shown here is derived from an EMBL/GenBank/DDBJ whole genome shotgun (WGS) entry which is preliminary data.</text>
</comment>
<dbReference type="Pfam" id="PF26340">
    <property type="entry name" value="DNA-SBD_ScoMcrA"/>
    <property type="match status" value="1"/>
</dbReference>
<feature type="region of interest" description="Disordered" evidence="1">
    <location>
        <begin position="1"/>
        <end position="26"/>
    </location>
</feature>
<reference evidence="3" key="1">
    <citation type="journal article" date="2014" name="Int. J. Syst. Evol. Microbiol.">
        <title>Complete genome sequence of Corynebacterium casei LMG S-19264T (=DSM 44701T), isolated from a smear-ripened cheese.</title>
        <authorList>
            <consortium name="US DOE Joint Genome Institute (JGI-PGF)"/>
            <person name="Walter F."/>
            <person name="Albersmeier A."/>
            <person name="Kalinowski J."/>
            <person name="Ruckert C."/>
        </authorList>
    </citation>
    <scope>NUCLEOTIDE SEQUENCE</scope>
    <source>
        <strain evidence="3">CGMCC 4.7403</strain>
    </source>
</reference>
<dbReference type="InterPro" id="IPR058813">
    <property type="entry name" value="DNA-SBD_ScoMcrA"/>
</dbReference>
<dbReference type="AlphaFoldDB" id="A0A918YYB6"/>
<evidence type="ECO:0000313" key="3">
    <source>
        <dbReference type="EMBL" id="GHE29588.1"/>
    </source>
</evidence>
<feature type="region of interest" description="Disordered" evidence="1">
    <location>
        <begin position="377"/>
        <end position="411"/>
    </location>
</feature>
<dbReference type="Proteomes" id="UP000603227">
    <property type="component" value="Unassembled WGS sequence"/>
</dbReference>
<organism evidence="3 4">
    <name type="scientific">Streptomyces capitiformicae</name>
    <dbReference type="NCBI Taxonomy" id="2014920"/>
    <lineage>
        <taxon>Bacteria</taxon>
        <taxon>Bacillati</taxon>
        <taxon>Actinomycetota</taxon>
        <taxon>Actinomycetes</taxon>
        <taxon>Kitasatosporales</taxon>
        <taxon>Streptomycetaceae</taxon>
        <taxon>Streptomyces</taxon>
    </lineage>
</organism>
<reference evidence="3" key="2">
    <citation type="submission" date="2020-09" db="EMBL/GenBank/DDBJ databases">
        <authorList>
            <person name="Sun Q."/>
            <person name="Zhou Y."/>
        </authorList>
    </citation>
    <scope>NUCLEOTIDE SEQUENCE</scope>
    <source>
        <strain evidence="3">CGMCC 4.7403</strain>
    </source>
</reference>
<dbReference type="SMART" id="SM00507">
    <property type="entry name" value="HNHc"/>
    <property type="match status" value="1"/>
</dbReference>